<keyword evidence="3" id="KW-0804">Transcription</keyword>
<evidence type="ECO:0000256" key="3">
    <source>
        <dbReference type="ARBA" id="ARBA00023163"/>
    </source>
</evidence>
<dbReference type="GO" id="GO:0000976">
    <property type="term" value="F:transcription cis-regulatory region binding"/>
    <property type="evidence" value="ECO:0007669"/>
    <property type="project" value="TreeGrafter"/>
</dbReference>
<gene>
    <name evidence="7" type="primary">sprA</name>
</gene>
<reference evidence="7" key="1">
    <citation type="submission" date="2014-03" db="EMBL/GenBank/DDBJ databases">
        <title>Characterisation of a gamma-butyrolactone receptor homologue involved in the regulation of morphogenesis and secondary metabolism of S.chattanoogensis.</title>
        <authorList>
            <person name="Zhou Z."/>
        </authorList>
    </citation>
    <scope>NUCLEOTIDE SEQUENCE</scope>
    <source>
        <strain evidence="7">L10</strain>
    </source>
</reference>
<dbReference type="AlphaFoldDB" id="A0A068BC82"/>
<dbReference type="EMBL" id="KJ630488">
    <property type="protein sequence ID" value="AIC83511.1"/>
    <property type="molecule type" value="Genomic_DNA"/>
</dbReference>
<dbReference type="PANTHER" id="PTHR30055:SF234">
    <property type="entry name" value="HTH-TYPE TRANSCRIPTIONAL REGULATOR BETI"/>
    <property type="match status" value="1"/>
</dbReference>
<evidence type="ECO:0000256" key="4">
    <source>
        <dbReference type="PROSITE-ProRule" id="PRU00335"/>
    </source>
</evidence>
<dbReference type="InterPro" id="IPR050109">
    <property type="entry name" value="HTH-type_TetR-like_transc_reg"/>
</dbReference>
<feature type="compositionally biased region" description="Low complexity" evidence="5">
    <location>
        <begin position="221"/>
        <end position="231"/>
    </location>
</feature>
<evidence type="ECO:0000256" key="2">
    <source>
        <dbReference type="ARBA" id="ARBA00023125"/>
    </source>
</evidence>
<feature type="DNA-binding region" description="H-T-H motif" evidence="4">
    <location>
        <begin position="31"/>
        <end position="50"/>
    </location>
</feature>
<evidence type="ECO:0000256" key="1">
    <source>
        <dbReference type="ARBA" id="ARBA00023015"/>
    </source>
</evidence>
<evidence type="ECO:0000256" key="5">
    <source>
        <dbReference type="SAM" id="MobiDB-lite"/>
    </source>
</evidence>
<dbReference type="PROSITE" id="PS50977">
    <property type="entry name" value="HTH_TETR_2"/>
    <property type="match status" value="1"/>
</dbReference>
<dbReference type="PRINTS" id="PR00455">
    <property type="entry name" value="HTHTETR"/>
</dbReference>
<dbReference type="PANTHER" id="PTHR30055">
    <property type="entry name" value="HTH-TYPE TRANSCRIPTIONAL REGULATOR RUTR"/>
    <property type="match status" value="1"/>
</dbReference>
<evidence type="ECO:0000313" key="7">
    <source>
        <dbReference type="EMBL" id="AIC83511.1"/>
    </source>
</evidence>
<feature type="domain" description="HTH tetR-type" evidence="6">
    <location>
        <begin position="8"/>
        <end position="68"/>
    </location>
</feature>
<dbReference type="GO" id="GO:0003700">
    <property type="term" value="F:DNA-binding transcription factor activity"/>
    <property type="evidence" value="ECO:0007669"/>
    <property type="project" value="TreeGrafter"/>
</dbReference>
<dbReference type="InterPro" id="IPR001647">
    <property type="entry name" value="HTH_TetR"/>
</dbReference>
<accession>A0A068BC82</accession>
<sequence>MPTQHRAIQSRQALIRSAAETFLEKGVPAAGMVEVSRRARLSKGALYFHFTSKDDLTLAVHDSALATLQEVESALARSSKPLVAAVRDFAVELFERVQSDPVLRAGLRLRPDTVPGLGIHALEHRWYGLFLDKARAGGAYGAAYDGDETDGAPAADGEPHRTARLLTTVVAGLLHLGAEDRAWWDREAVIGLWDRLAVVPGGGEPARGHVPAPDPDPAPARPSGAAAPGAGRHPEVTTHSGVTDRPGLTTQPARIRCDAPG</sequence>
<dbReference type="SUPFAM" id="SSF46689">
    <property type="entry name" value="Homeodomain-like"/>
    <property type="match status" value="1"/>
</dbReference>
<evidence type="ECO:0000259" key="6">
    <source>
        <dbReference type="PROSITE" id="PS50977"/>
    </source>
</evidence>
<dbReference type="RefSeq" id="WP_387868340.1">
    <property type="nucleotide sequence ID" value="NZ_JBIAXE010000011.1"/>
</dbReference>
<dbReference type="Gene3D" id="1.10.357.10">
    <property type="entry name" value="Tetracycline Repressor, domain 2"/>
    <property type="match status" value="1"/>
</dbReference>
<protein>
    <submittedName>
        <fullName evidence="7">SprA</fullName>
    </submittedName>
</protein>
<proteinExistence type="predicted"/>
<keyword evidence="2 4" id="KW-0238">DNA-binding</keyword>
<feature type="region of interest" description="Disordered" evidence="5">
    <location>
        <begin position="204"/>
        <end position="261"/>
    </location>
</feature>
<dbReference type="Pfam" id="PF00440">
    <property type="entry name" value="TetR_N"/>
    <property type="match status" value="1"/>
</dbReference>
<name>A0A068BC82_9ACTN</name>
<organism evidence="7">
    <name type="scientific">Streptomyces chattanoogensis</name>
    <dbReference type="NCBI Taxonomy" id="66876"/>
    <lineage>
        <taxon>Bacteria</taxon>
        <taxon>Bacillati</taxon>
        <taxon>Actinomycetota</taxon>
        <taxon>Actinomycetes</taxon>
        <taxon>Kitasatosporales</taxon>
        <taxon>Streptomycetaceae</taxon>
        <taxon>Streptomyces</taxon>
    </lineage>
</organism>
<keyword evidence="1" id="KW-0805">Transcription regulation</keyword>
<dbReference type="InterPro" id="IPR009057">
    <property type="entry name" value="Homeodomain-like_sf"/>
</dbReference>